<keyword evidence="9" id="KW-1185">Reference proteome</keyword>
<dbReference type="AlphaFoldDB" id="A0AAP0PV24"/>
<comment type="subcellular location">
    <subcellularLocation>
        <location evidence="1">Membrane</location>
        <topology evidence="1">Multi-pass membrane protein</topology>
    </subcellularLocation>
</comment>
<evidence type="ECO:0000313" key="8">
    <source>
        <dbReference type="EMBL" id="KAK9155544.1"/>
    </source>
</evidence>
<feature type="domain" description="EamA" evidence="7">
    <location>
        <begin position="31"/>
        <end position="86"/>
    </location>
</feature>
<organism evidence="8 9">
    <name type="scientific">Stephania japonica</name>
    <dbReference type="NCBI Taxonomy" id="461633"/>
    <lineage>
        <taxon>Eukaryota</taxon>
        <taxon>Viridiplantae</taxon>
        <taxon>Streptophyta</taxon>
        <taxon>Embryophyta</taxon>
        <taxon>Tracheophyta</taxon>
        <taxon>Spermatophyta</taxon>
        <taxon>Magnoliopsida</taxon>
        <taxon>Ranunculales</taxon>
        <taxon>Menispermaceae</taxon>
        <taxon>Menispermoideae</taxon>
        <taxon>Cissampelideae</taxon>
        <taxon>Stephania</taxon>
    </lineage>
</organism>
<accession>A0AAP0PV24</accession>
<dbReference type="EMBL" id="JBBNAE010000001">
    <property type="protein sequence ID" value="KAK9155544.1"/>
    <property type="molecule type" value="Genomic_DNA"/>
</dbReference>
<dbReference type="GO" id="GO:0016020">
    <property type="term" value="C:membrane"/>
    <property type="evidence" value="ECO:0007669"/>
    <property type="project" value="UniProtKB-SubCell"/>
</dbReference>
<dbReference type="Proteomes" id="UP001417504">
    <property type="component" value="Unassembled WGS sequence"/>
</dbReference>
<dbReference type="InterPro" id="IPR000620">
    <property type="entry name" value="EamA_dom"/>
</dbReference>
<keyword evidence="5 6" id="KW-0472">Membrane</keyword>
<evidence type="ECO:0000256" key="6">
    <source>
        <dbReference type="SAM" id="Phobius"/>
    </source>
</evidence>
<comment type="similarity">
    <text evidence="2">Belongs to the drug/metabolite transporter (DMT) superfamily. Plant drug/metabolite exporter (P-DME) (TC 2.A.7.4) family.</text>
</comment>
<feature type="transmembrane region" description="Helical" evidence="6">
    <location>
        <begin position="152"/>
        <end position="172"/>
    </location>
</feature>
<comment type="caution">
    <text evidence="8">The sequence shown here is derived from an EMBL/GenBank/DDBJ whole genome shotgun (WGS) entry which is preliminary data.</text>
</comment>
<name>A0AAP0PV24_9MAGN</name>
<feature type="transmembrane region" description="Helical" evidence="6">
    <location>
        <begin position="120"/>
        <end position="140"/>
    </location>
</feature>
<dbReference type="Pfam" id="PF00892">
    <property type="entry name" value="EamA"/>
    <property type="match status" value="1"/>
</dbReference>
<gene>
    <name evidence="8" type="ORF">Sjap_003024</name>
</gene>
<dbReference type="PANTHER" id="PTHR22911:SF6">
    <property type="entry name" value="SOLUTE CARRIER FAMILY 35 MEMBER G1"/>
    <property type="match status" value="1"/>
</dbReference>
<evidence type="ECO:0000313" key="9">
    <source>
        <dbReference type="Proteomes" id="UP001417504"/>
    </source>
</evidence>
<protein>
    <recommendedName>
        <fullName evidence="7">EamA domain-containing protein</fullName>
    </recommendedName>
</protein>
<feature type="transmembrane region" description="Helical" evidence="6">
    <location>
        <begin position="30"/>
        <end position="51"/>
    </location>
</feature>
<evidence type="ECO:0000256" key="5">
    <source>
        <dbReference type="ARBA" id="ARBA00023136"/>
    </source>
</evidence>
<evidence type="ECO:0000256" key="4">
    <source>
        <dbReference type="ARBA" id="ARBA00022989"/>
    </source>
</evidence>
<evidence type="ECO:0000256" key="2">
    <source>
        <dbReference type="ARBA" id="ARBA00007635"/>
    </source>
</evidence>
<dbReference type="PANTHER" id="PTHR22911">
    <property type="entry name" value="ACYL-MALONYL CONDENSING ENZYME-RELATED"/>
    <property type="match status" value="1"/>
</dbReference>
<proteinExistence type="inferred from homology"/>
<dbReference type="InterPro" id="IPR037185">
    <property type="entry name" value="EmrE-like"/>
</dbReference>
<dbReference type="SUPFAM" id="SSF103481">
    <property type="entry name" value="Multidrug resistance efflux transporter EmrE"/>
    <property type="match status" value="1"/>
</dbReference>
<keyword evidence="3 6" id="KW-0812">Transmembrane</keyword>
<evidence type="ECO:0000256" key="1">
    <source>
        <dbReference type="ARBA" id="ARBA00004141"/>
    </source>
</evidence>
<sequence length="213" mass="22476">MENSVGSGARGGKSHGHGVSMGHGMGNSHMVILAIIQLLPLSNAIILNFITPLIASTAAKIILKEKFELEDLCGQICSFIGLVLISPPARIMQGHSNLLVSSVEAWDSNSTSFIRGNHPIYAVLVGLLSSISGGISYCLVRAGAKASDQAVITVFYFSLLASPIALMCAFVSEVLVARGLQLEKTSRIANLFFVEFGPPCPKSLSPPLVGLQK</sequence>
<reference evidence="8 9" key="1">
    <citation type="submission" date="2024-01" db="EMBL/GenBank/DDBJ databases">
        <title>Genome assemblies of Stephania.</title>
        <authorList>
            <person name="Yang L."/>
        </authorList>
    </citation>
    <scope>NUCLEOTIDE SEQUENCE [LARGE SCALE GENOMIC DNA]</scope>
    <source>
        <strain evidence="8">QJT</strain>
        <tissue evidence="8">Leaf</tissue>
    </source>
</reference>
<keyword evidence="4 6" id="KW-1133">Transmembrane helix</keyword>
<evidence type="ECO:0000256" key="3">
    <source>
        <dbReference type="ARBA" id="ARBA00022692"/>
    </source>
</evidence>
<evidence type="ECO:0000259" key="7">
    <source>
        <dbReference type="Pfam" id="PF00892"/>
    </source>
</evidence>